<reference evidence="1" key="1">
    <citation type="journal article" date="2023" name="Plant J.">
        <title>Genome sequences and population genomics provide insights into the demographic history, inbreeding, and mutation load of two 'living fossil' tree species of Dipteronia.</title>
        <authorList>
            <person name="Feng Y."/>
            <person name="Comes H.P."/>
            <person name="Chen J."/>
            <person name="Zhu S."/>
            <person name="Lu R."/>
            <person name="Zhang X."/>
            <person name="Li P."/>
            <person name="Qiu J."/>
            <person name="Olsen K.M."/>
            <person name="Qiu Y."/>
        </authorList>
    </citation>
    <scope>NUCLEOTIDE SEQUENCE</scope>
    <source>
        <strain evidence="1">NBL</strain>
    </source>
</reference>
<comment type="caution">
    <text evidence="1">The sequence shown here is derived from an EMBL/GenBank/DDBJ whole genome shotgun (WGS) entry which is preliminary data.</text>
</comment>
<sequence>MAIGVHRGEKDRHPARRLALAVRVVHVLLYSGNDDVGNVPFLVATKCSRQRRRVYGGVWSAIPETLA</sequence>
<proteinExistence type="predicted"/>
<evidence type="ECO:0000313" key="1">
    <source>
        <dbReference type="EMBL" id="KAK3198292.1"/>
    </source>
</evidence>
<dbReference type="Proteomes" id="UP001281410">
    <property type="component" value="Unassembled WGS sequence"/>
</dbReference>
<evidence type="ECO:0000313" key="2">
    <source>
        <dbReference type="Proteomes" id="UP001281410"/>
    </source>
</evidence>
<name>A0AAE0A166_9ROSI</name>
<accession>A0AAE0A166</accession>
<protein>
    <submittedName>
        <fullName evidence="1">Uncharacterized protein</fullName>
    </submittedName>
</protein>
<gene>
    <name evidence="1" type="ORF">Dsin_021707</name>
</gene>
<dbReference type="EMBL" id="JANJYJ010000007">
    <property type="protein sequence ID" value="KAK3198292.1"/>
    <property type="molecule type" value="Genomic_DNA"/>
</dbReference>
<organism evidence="1 2">
    <name type="scientific">Dipteronia sinensis</name>
    <dbReference type="NCBI Taxonomy" id="43782"/>
    <lineage>
        <taxon>Eukaryota</taxon>
        <taxon>Viridiplantae</taxon>
        <taxon>Streptophyta</taxon>
        <taxon>Embryophyta</taxon>
        <taxon>Tracheophyta</taxon>
        <taxon>Spermatophyta</taxon>
        <taxon>Magnoliopsida</taxon>
        <taxon>eudicotyledons</taxon>
        <taxon>Gunneridae</taxon>
        <taxon>Pentapetalae</taxon>
        <taxon>rosids</taxon>
        <taxon>malvids</taxon>
        <taxon>Sapindales</taxon>
        <taxon>Sapindaceae</taxon>
        <taxon>Hippocastanoideae</taxon>
        <taxon>Acereae</taxon>
        <taxon>Dipteronia</taxon>
    </lineage>
</organism>
<dbReference type="AlphaFoldDB" id="A0AAE0A166"/>
<keyword evidence="2" id="KW-1185">Reference proteome</keyword>